<evidence type="ECO:0000256" key="4">
    <source>
        <dbReference type="ARBA" id="ARBA00022741"/>
    </source>
</evidence>
<keyword evidence="3" id="KW-0540">Nuclease</keyword>
<evidence type="ECO:0000313" key="6">
    <source>
        <dbReference type="EMBL" id="GAD20149.1"/>
    </source>
</evidence>
<dbReference type="GO" id="GO:0110001">
    <property type="term" value="C:toxin-antitoxin complex"/>
    <property type="evidence" value="ECO:0007669"/>
    <property type="project" value="InterPro"/>
</dbReference>
<gene>
    <name evidence="6" type="ORF">HFN_1393</name>
</gene>
<reference evidence="6 7" key="1">
    <citation type="journal article" date="2013" name="Genome Announc.">
        <title>Draft Genome Sequence of Helicobacter fennelliae Strain MRY12-0050, Isolated from a Bacteremia Patient.</title>
        <authorList>
            <person name="Rimbara E."/>
            <person name="Matsui M."/>
            <person name="Mori S."/>
            <person name="Suzuki S."/>
            <person name="Suzuki M."/>
            <person name="Kim H."/>
            <person name="Sekizuka T."/>
            <person name="Kuroda M."/>
            <person name="Shibayama K."/>
        </authorList>
    </citation>
    <scope>NUCLEOTIDE SEQUENCE [LARGE SCALE GENOMIC DNA]</scope>
    <source>
        <strain evidence="6 7">MRY12-0050</strain>
    </source>
</reference>
<dbReference type="InterPro" id="IPR051813">
    <property type="entry name" value="HepT_RNase_toxin"/>
</dbReference>
<evidence type="ECO:0000256" key="3">
    <source>
        <dbReference type="ARBA" id="ARBA00022722"/>
    </source>
</evidence>
<accession>T1CTC8</accession>
<keyword evidence="4" id="KW-0547">Nucleotide-binding</keyword>
<proteinExistence type="predicted"/>
<protein>
    <recommendedName>
        <fullName evidence="8">DUF86 domain-containing protein</fullName>
    </recommendedName>
</protein>
<organism evidence="6 7">
    <name type="scientific">Helicobacter fennelliae MRY12-0050</name>
    <dbReference type="NCBI Taxonomy" id="1325130"/>
    <lineage>
        <taxon>Bacteria</taxon>
        <taxon>Pseudomonadati</taxon>
        <taxon>Campylobacterota</taxon>
        <taxon>Epsilonproteobacteria</taxon>
        <taxon>Campylobacterales</taxon>
        <taxon>Helicobacteraceae</taxon>
        <taxon>Helicobacter</taxon>
    </lineage>
</organism>
<dbReference type="OrthoDB" id="5361675at2"/>
<keyword evidence="7" id="KW-1185">Reference proteome</keyword>
<dbReference type="EMBL" id="BASD01000035">
    <property type="protein sequence ID" value="GAD20149.1"/>
    <property type="molecule type" value="Genomic_DNA"/>
</dbReference>
<dbReference type="GO" id="GO:0000166">
    <property type="term" value="F:nucleotide binding"/>
    <property type="evidence" value="ECO:0007669"/>
    <property type="project" value="UniProtKB-KW"/>
</dbReference>
<dbReference type="RefSeq" id="WP_023949928.1">
    <property type="nucleotide sequence ID" value="NZ_BASD01000035.1"/>
</dbReference>
<evidence type="ECO:0008006" key="8">
    <source>
        <dbReference type="Google" id="ProtNLM"/>
    </source>
</evidence>
<dbReference type="eggNOG" id="COG2361">
    <property type="taxonomic scope" value="Bacteria"/>
</dbReference>
<dbReference type="InterPro" id="IPR008201">
    <property type="entry name" value="HepT-like"/>
</dbReference>
<name>T1CTC8_9HELI</name>
<comment type="caution">
    <text evidence="6">The sequence shown here is derived from an EMBL/GenBank/DDBJ whole genome shotgun (WGS) entry which is preliminary data.</text>
</comment>
<dbReference type="PANTHER" id="PTHR34139">
    <property type="entry name" value="UPF0331 PROTEIN MJ0127"/>
    <property type="match status" value="1"/>
</dbReference>
<dbReference type="Proteomes" id="UP000018143">
    <property type="component" value="Unassembled WGS sequence"/>
</dbReference>
<dbReference type="STRING" id="1325130.HFN_1393"/>
<sequence>MCSEENIKKLRDIKERIAYILELCNEIGIVKALKDVKEKQPAIVMHLIVINENLQKLQDSFDINMADIFTKEDIRGLKAIRNIASHDYEGLNLEIIEDVIRFKLPPIQEKINEFLANTSSKIKKYSRK</sequence>
<evidence type="ECO:0000256" key="5">
    <source>
        <dbReference type="ARBA" id="ARBA00022801"/>
    </source>
</evidence>
<evidence type="ECO:0000256" key="1">
    <source>
        <dbReference type="ARBA" id="ARBA00022553"/>
    </source>
</evidence>
<dbReference type="AlphaFoldDB" id="T1CTC8"/>
<dbReference type="Pfam" id="PF01934">
    <property type="entry name" value="HepT-like"/>
    <property type="match status" value="1"/>
</dbReference>
<keyword evidence="2" id="KW-1277">Toxin-antitoxin system</keyword>
<dbReference type="GO" id="GO:0016787">
    <property type="term" value="F:hydrolase activity"/>
    <property type="evidence" value="ECO:0007669"/>
    <property type="project" value="UniProtKB-KW"/>
</dbReference>
<keyword evidence="1" id="KW-0597">Phosphoprotein</keyword>
<keyword evidence="5" id="KW-0378">Hydrolase</keyword>
<evidence type="ECO:0000256" key="2">
    <source>
        <dbReference type="ARBA" id="ARBA00022649"/>
    </source>
</evidence>
<dbReference type="GO" id="GO:0004540">
    <property type="term" value="F:RNA nuclease activity"/>
    <property type="evidence" value="ECO:0007669"/>
    <property type="project" value="InterPro"/>
</dbReference>
<dbReference type="PANTHER" id="PTHR34139:SF1">
    <property type="entry name" value="RNASE MJ1380-RELATED"/>
    <property type="match status" value="1"/>
</dbReference>
<evidence type="ECO:0000313" key="7">
    <source>
        <dbReference type="Proteomes" id="UP000018143"/>
    </source>
</evidence>